<organism evidence="4 5">
    <name type="scientific">Novacetimonas hansenii</name>
    <name type="common">Komagataeibacter hansenii</name>
    <dbReference type="NCBI Taxonomy" id="436"/>
    <lineage>
        <taxon>Bacteria</taxon>
        <taxon>Pseudomonadati</taxon>
        <taxon>Pseudomonadota</taxon>
        <taxon>Alphaproteobacteria</taxon>
        <taxon>Acetobacterales</taxon>
        <taxon>Acetobacteraceae</taxon>
        <taxon>Novacetimonas</taxon>
    </lineage>
</organism>
<dbReference type="InterPro" id="IPR013217">
    <property type="entry name" value="Methyltransf_12"/>
</dbReference>
<feature type="binding site" evidence="2">
    <location>
        <position position="357"/>
    </location>
    <ligand>
        <name>Mg(2+)</name>
        <dbReference type="ChEBI" id="CHEBI:18420"/>
    </ligand>
</feature>
<gene>
    <name evidence="2 4" type="primary">bioD</name>
    <name evidence="4" type="ORF">K1W68_06370</name>
</gene>
<proteinExistence type="inferred from homology"/>
<evidence type="ECO:0000313" key="5">
    <source>
        <dbReference type="Proteomes" id="UP001202887"/>
    </source>
</evidence>
<dbReference type="SUPFAM" id="SSF53335">
    <property type="entry name" value="S-adenosyl-L-methionine-dependent methyltransferases"/>
    <property type="match status" value="1"/>
</dbReference>
<evidence type="ECO:0000256" key="1">
    <source>
        <dbReference type="ARBA" id="ARBA00022756"/>
    </source>
</evidence>
<evidence type="ECO:0000256" key="2">
    <source>
        <dbReference type="HAMAP-Rule" id="MF_00336"/>
    </source>
</evidence>
<dbReference type="CDD" id="cd03109">
    <property type="entry name" value="DTBS"/>
    <property type="match status" value="1"/>
</dbReference>
<protein>
    <recommendedName>
        <fullName evidence="2">ATP-dependent dethiobiotin synthetase BioD</fullName>
        <ecNumber evidence="2">6.3.3.3</ecNumber>
    </recommendedName>
    <alternativeName>
        <fullName evidence="2">DTB synthetase</fullName>
        <shortName evidence="2">DTBS</shortName>
    </alternativeName>
    <alternativeName>
        <fullName evidence="2">Dethiobiotin synthase</fullName>
    </alternativeName>
</protein>
<keyword evidence="2" id="KW-0963">Cytoplasm</keyword>
<feature type="active site" evidence="2">
    <location>
        <position position="287"/>
    </location>
</feature>
<reference evidence="4" key="1">
    <citation type="journal article" date="2021" name="Polymers (Basel)">
        <title>Highly Stretchable Bacterial Cellulose Produced by Komagataeibacter hansenii SI1.</title>
        <authorList>
            <person name="Cielecka I."/>
            <person name="Ryngajllo M."/>
            <person name="Maniukiewicz W."/>
            <person name="Bielecki S."/>
        </authorList>
    </citation>
    <scope>NUCLEOTIDE SEQUENCE</scope>
    <source>
        <strain evidence="4">SI1</strain>
    </source>
</reference>
<accession>A0AAW5EP67</accession>
<keyword evidence="2" id="KW-0547">Nucleotide-binding</keyword>
<comment type="similarity">
    <text evidence="2">Belongs to the dethiobiotin synthetase family.</text>
</comment>
<dbReference type="GO" id="GO:0009102">
    <property type="term" value="P:biotin biosynthetic process"/>
    <property type="evidence" value="ECO:0007669"/>
    <property type="project" value="UniProtKB-UniRule"/>
</dbReference>
<dbReference type="SUPFAM" id="SSF52540">
    <property type="entry name" value="P-loop containing nucleoside triphosphate hydrolases"/>
    <property type="match status" value="1"/>
</dbReference>
<comment type="function">
    <text evidence="2">Catalyzes a mechanistically unusual reaction, the ATP-dependent insertion of CO2 between the N7 and N8 nitrogen atoms of 7,8-diaminopelargonic acid (DAPA, also called 7,8-diammoniononanoate) to form a ureido ring.</text>
</comment>
<comment type="cofactor">
    <cofactor evidence="2">
        <name>Mg(2+)</name>
        <dbReference type="ChEBI" id="CHEBI:18420"/>
    </cofactor>
</comment>
<evidence type="ECO:0000259" key="3">
    <source>
        <dbReference type="Pfam" id="PF08242"/>
    </source>
</evidence>
<dbReference type="Pfam" id="PF13500">
    <property type="entry name" value="AAA_26"/>
    <property type="match status" value="1"/>
</dbReference>
<comment type="caution">
    <text evidence="4">The sequence shown here is derived from an EMBL/GenBank/DDBJ whole genome shotgun (WGS) entry which is preliminary data.</text>
</comment>
<dbReference type="GO" id="GO:0005524">
    <property type="term" value="F:ATP binding"/>
    <property type="evidence" value="ECO:0007669"/>
    <property type="project" value="UniProtKB-UniRule"/>
</dbReference>
<dbReference type="Gene3D" id="3.40.50.150">
    <property type="entry name" value="Vaccinia Virus protein VP39"/>
    <property type="match status" value="1"/>
</dbReference>
<sequence>MTSLHKQLIARSFGAASGYDAVARIQRIAARQLAQRIAQTCPTPGPQRILEIGCGTGFLTQHLRRLFPAAQIVATDIAPGMLHQTQAKFLDDPALSCHVMDAEQPDLTGPFDLICSSMAMQWFSARHETLRRLAALLSPGGVMAFSTLCRDSFTQWRGYYATLGLPCPMPVYPDLAMLEQEWPRTGKGSWTHETIIEVPQSALSFLRELRAIGADVPTTSQVLPGGLRRVLKQAERDATFSVNYNIAYGTFRRTQNCGVFVTGTDTGVGKTLTCAVLARAWDASYWKPLQSGIADEPADTLSVATLAQLSSARLHQPAGIYAAPLSPEDAAACEGKVIDPDRIILPHNPDSRPMIVEGAGGVMVPISTDFLMLDLMERLGLPVVLVARSSLGTINHTLLSLAMLHQRNIPVLGIILNGPDNPYARSAIERHGKVRILADFPLLADVNAEAVAQLAHRVPRWETLRPGKTDP</sequence>
<keyword evidence="2" id="KW-0460">Magnesium</keyword>
<dbReference type="PANTHER" id="PTHR43210:SF5">
    <property type="entry name" value="DETHIOBIOTIN SYNTHETASE"/>
    <property type="match status" value="1"/>
</dbReference>
<dbReference type="InterPro" id="IPR029063">
    <property type="entry name" value="SAM-dependent_MTases_sf"/>
</dbReference>
<feature type="binding site" evidence="2">
    <location>
        <position position="291"/>
    </location>
    <ligand>
        <name>substrate</name>
    </ligand>
</feature>
<dbReference type="Gene3D" id="3.40.50.300">
    <property type="entry name" value="P-loop containing nucleotide triphosphate hydrolases"/>
    <property type="match status" value="1"/>
</dbReference>
<name>A0AAW5EP67_NOVHA</name>
<reference evidence="4" key="2">
    <citation type="submission" date="2022-03" db="EMBL/GenBank/DDBJ databases">
        <authorList>
            <person name="Ryngajllo M."/>
            <person name="Jacek P."/>
            <person name="Kubiak K."/>
        </authorList>
    </citation>
    <scope>NUCLEOTIDE SEQUENCE</scope>
    <source>
        <strain evidence="4">SI1</strain>
    </source>
</reference>
<dbReference type="HAMAP" id="MF_00336">
    <property type="entry name" value="BioD"/>
    <property type="match status" value="1"/>
</dbReference>
<dbReference type="Pfam" id="PF08242">
    <property type="entry name" value="Methyltransf_12"/>
    <property type="match status" value="1"/>
</dbReference>
<keyword evidence="2" id="KW-0479">Metal-binding</keyword>
<feature type="domain" description="Methyltransferase type 12" evidence="3">
    <location>
        <begin position="50"/>
        <end position="142"/>
    </location>
</feature>
<feature type="binding site" evidence="2">
    <location>
        <begin position="441"/>
        <end position="443"/>
    </location>
    <ligand>
        <name>ATP</name>
        <dbReference type="ChEBI" id="CHEBI:30616"/>
    </ligand>
</feature>
<dbReference type="GO" id="GO:0005737">
    <property type="term" value="C:cytoplasm"/>
    <property type="evidence" value="ECO:0007669"/>
    <property type="project" value="UniProtKB-SubCell"/>
</dbReference>
<dbReference type="EC" id="6.3.3.3" evidence="2"/>
<comment type="catalytic activity">
    <reaction evidence="2">
        <text>(7R,8S)-7,8-diammoniononanoate + CO2 + ATP = (4R,5S)-dethiobiotin + ADP + phosphate + 3 H(+)</text>
        <dbReference type="Rhea" id="RHEA:15805"/>
        <dbReference type="ChEBI" id="CHEBI:15378"/>
        <dbReference type="ChEBI" id="CHEBI:16526"/>
        <dbReference type="ChEBI" id="CHEBI:30616"/>
        <dbReference type="ChEBI" id="CHEBI:43474"/>
        <dbReference type="ChEBI" id="CHEBI:149469"/>
        <dbReference type="ChEBI" id="CHEBI:149473"/>
        <dbReference type="ChEBI" id="CHEBI:456216"/>
        <dbReference type="EC" id="6.3.3.3"/>
    </reaction>
</comment>
<keyword evidence="1 2" id="KW-0093">Biotin biosynthesis</keyword>
<dbReference type="Proteomes" id="UP001202887">
    <property type="component" value="Unassembled WGS sequence"/>
</dbReference>
<comment type="caution">
    <text evidence="2">Lacks conserved residue(s) required for the propagation of feature annotation.</text>
</comment>
<feature type="binding site" evidence="2">
    <location>
        <begin position="267"/>
        <end position="272"/>
    </location>
    <ligand>
        <name>ATP</name>
        <dbReference type="ChEBI" id="CHEBI:30616"/>
    </ligand>
</feature>
<evidence type="ECO:0000313" key="4">
    <source>
        <dbReference type="EMBL" id="MCJ8353611.1"/>
    </source>
</evidence>
<dbReference type="CDD" id="cd02440">
    <property type="entry name" value="AdoMet_MTases"/>
    <property type="match status" value="1"/>
</dbReference>
<dbReference type="EMBL" id="JAIBCX010000012">
    <property type="protein sequence ID" value="MCJ8353611.1"/>
    <property type="molecule type" value="Genomic_DNA"/>
</dbReference>
<dbReference type="AlphaFoldDB" id="A0AAW5EP67"/>
<keyword evidence="2 4" id="KW-0436">Ligase</keyword>
<dbReference type="InterPro" id="IPR004472">
    <property type="entry name" value="DTB_synth_BioD"/>
</dbReference>
<dbReference type="GO" id="GO:0004141">
    <property type="term" value="F:dethiobiotin synthase activity"/>
    <property type="evidence" value="ECO:0007669"/>
    <property type="project" value="UniProtKB-UniRule"/>
</dbReference>
<comment type="subunit">
    <text evidence="2">Homodimer.</text>
</comment>
<dbReference type="InterPro" id="IPR027417">
    <property type="entry name" value="P-loop_NTPase"/>
</dbReference>
<dbReference type="GO" id="GO:0000287">
    <property type="term" value="F:magnesium ion binding"/>
    <property type="evidence" value="ECO:0007669"/>
    <property type="project" value="UniProtKB-UniRule"/>
</dbReference>
<keyword evidence="2" id="KW-0067">ATP-binding</keyword>
<dbReference type="RefSeq" id="WP_247066680.1">
    <property type="nucleotide sequence ID" value="NZ_CP094848.1"/>
</dbReference>
<comment type="pathway">
    <text evidence="2">Cofactor biosynthesis; biotin biosynthesis; biotin from 7,8-diaminononanoate: step 1/2.</text>
</comment>
<comment type="subcellular location">
    <subcellularLocation>
        <location evidence="2">Cytoplasm</location>
    </subcellularLocation>
</comment>
<dbReference type="NCBIfam" id="TIGR00347">
    <property type="entry name" value="bioD"/>
    <property type="match status" value="1"/>
</dbReference>
<dbReference type="PANTHER" id="PTHR43210">
    <property type="entry name" value="DETHIOBIOTIN SYNTHETASE"/>
    <property type="match status" value="1"/>
</dbReference>
<feature type="binding site" evidence="2">
    <location>
        <begin position="357"/>
        <end position="360"/>
    </location>
    <ligand>
        <name>ATP</name>
        <dbReference type="ChEBI" id="CHEBI:30616"/>
    </ligand>
</feature>
<feature type="binding site" evidence="2">
    <location>
        <position position="271"/>
    </location>
    <ligand>
        <name>Mg(2+)</name>
        <dbReference type="ChEBI" id="CHEBI:18420"/>
    </ligand>
</feature>